<dbReference type="RefSeq" id="WP_066403749.1">
    <property type="nucleotide sequence ID" value="NZ_CP011390.1"/>
</dbReference>
<dbReference type="SUPFAM" id="SSF69304">
    <property type="entry name" value="Tricorn protease N-terminal domain"/>
    <property type="match status" value="1"/>
</dbReference>
<keyword evidence="3" id="KW-1185">Reference proteome</keyword>
<reference evidence="3" key="1">
    <citation type="submission" date="2015-01" db="EMBL/GenBank/DDBJ databases">
        <title>Flavisolibacter sp./LCS9/ whole genome sequencing.</title>
        <authorList>
            <person name="Kim M.K."/>
            <person name="Srinivasan S."/>
            <person name="Lee J.-J."/>
        </authorList>
    </citation>
    <scope>NUCLEOTIDE SEQUENCE [LARGE SCALE GENOMIC DNA]</scope>
    <source>
        <strain evidence="3">LCS9</strain>
    </source>
</reference>
<dbReference type="STRING" id="1492898.SY85_09000"/>
<evidence type="ECO:0000313" key="3">
    <source>
        <dbReference type="Proteomes" id="UP000077177"/>
    </source>
</evidence>
<proteinExistence type="predicted"/>
<dbReference type="SUPFAM" id="SSF82171">
    <property type="entry name" value="DPP6 N-terminal domain-like"/>
    <property type="match status" value="1"/>
</dbReference>
<dbReference type="AlphaFoldDB" id="A0A172TUH2"/>
<dbReference type="Proteomes" id="UP000077177">
    <property type="component" value="Chromosome"/>
</dbReference>
<organism evidence="2 3">
    <name type="scientific">Flavisolibacter tropicus</name>
    <dbReference type="NCBI Taxonomy" id="1492898"/>
    <lineage>
        <taxon>Bacteria</taxon>
        <taxon>Pseudomonadati</taxon>
        <taxon>Bacteroidota</taxon>
        <taxon>Chitinophagia</taxon>
        <taxon>Chitinophagales</taxon>
        <taxon>Chitinophagaceae</taxon>
        <taxon>Flavisolibacter</taxon>
    </lineage>
</organism>
<gene>
    <name evidence="2" type="ORF">SY85_09000</name>
</gene>
<dbReference type="Pfam" id="PF20703">
    <property type="entry name" value="nSTAND1"/>
    <property type="match status" value="1"/>
</dbReference>
<dbReference type="SUPFAM" id="SSF52540">
    <property type="entry name" value="P-loop containing nucleoside triphosphate hydrolases"/>
    <property type="match status" value="1"/>
</dbReference>
<dbReference type="EMBL" id="CP011390">
    <property type="protein sequence ID" value="ANE50618.1"/>
    <property type="molecule type" value="Genomic_DNA"/>
</dbReference>
<dbReference type="KEGG" id="fla:SY85_09000"/>
<dbReference type="InterPro" id="IPR049052">
    <property type="entry name" value="nSTAND1"/>
</dbReference>
<name>A0A172TUH2_9BACT</name>
<dbReference type="Gene3D" id="3.40.50.300">
    <property type="entry name" value="P-loop containing nucleotide triphosphate hydrolases"/>
    <property type="match status" value="1"/>
</dbReference>
<feature type="domain" description="Novel STAND NTPase 1" evidence="1">
    <location>
        <begin position="11"/>
        <end position="310"/>
    </location>
</feature>
<reference evidence="2 3" key="2">
    <citation type="journal article" date="2016" name="Int. J. Syst. Evol. Microbiol.">
        <title>Flavisolibacter tropicus sp. nov., isolated from tropical soil.</title>
        <authorList>
            <person name="Lee J.J."/>
            <person name="Kang M.S."/>
            <person name="Kim G.S."/>
            <person name="Lee C.S."/>
            <person name="Lim S."/>
            <person name="Lee J."/>
            <person name="Roh S.H."/>
            <person name="Kang H."/>
            <person name="Ha J.M."/>
            <person name="Bae S."/>
            <person name="Jung H.Y."/>
            <person name="Kim M.K."/>
        </authorList>
    </citation>
    <scope>NUCLEOTIDE SEQUENCE [LARGE SCALE GENOMIC DNA]</scope>
    <source>
        <strain evidence="2 3">LCS9</strain>
    </source>
</reference>
<sequence length="1117" mass="128463">MTNETANKRRYPGPRPFMYEDRDVYFGREEEIKFLSTLIMNNRTTIIHGKSGYGKSSLINAGAIPCILEKYNCEIIRIRFYNYEKNTSLSPKETLLKVLQLHQASEEDYLQELLPPSQESAWRYLKNLQNFSAKPAQADTLFKTPLPAIATNPTYILLFDQFEELFTYPKEMVQELGEELFNIYTNRIPQGAQEAIQNFIEDIGVEEISTSTSTLEAHKTEFALLNQSIPVKLVFSIRSDRFNRLTYLNSYLPDFLNNTHKVKRLNQQQVKSAIVKPGALINGFATPKINYEDGLLDKIIAFLEKTNEDLKVIEVFEMQIICSKLEEIVLKHIGNNKGINEILLTEQLIIESENVQSTDLLFEGLIKSYYKDCIESINDEAEQLAARYLIENKLVDSFTKNRVSLDFSLIHQIGISPKTLVHLMDSKIIRAELNSVGGKSYELSHDSLINSIIMAGKDLGDLKTKLSKFAQHELNRYKQSETKKQVSEHLFQLAAGNKLEDLKLENESLYQAVRDNQLLTSINVGTGTETSDKRLILKEAFRGTIRKMAQEAQRQSIKGLTKRNITTILISSFIILSLAVITYQSKKNYGLLYVGYAVDSIQNKDDALALTDYIYRRRWYSESEKEKIRIKLKKLFTTPEVQSKLSYFNDTLATTNLKYEEFAISSSGNFIIYKNDNTNLDSMQVNYKVVGTKSRLDTTFSRVGYSYFLNNTDRLALAITSPNYKWINITPSRREDTLIIYDCKQKNLVKILPLGTGRYLYPAEFINSHLYNEFDSYRVRYTYAGNLLVPFLERNAKNEFIRKVAIISPNSETVILHSDMSISMSKDGKLLMVGEFINKPQRAIYIYNENGKGPRNDNKCGYDSIQNISYADFSINRSIFYIRNQEGTAFLRRYNGDLKKAAPDIPFIISSNIEIAYNRAGRNISSDVTWDEKYAFTPTYSKDSIYITNLKNPSKSLLVLGHLVAFNLERNLLITYNSSLSNTLTDNIPDTIYRRNANGNTINYFVENKGFKSFEYNSKKDAILALTNDNRLLLLDQNMILKAAFKLTANDLFGFSHDGSSIFYFLDNYLCVFRNNDTLIDLFNFDNAYKWYKNELLRHSENKVSIGDLKDKYELDF</sequence>
<accession>A0A172TUH2</accession>
<evidence type="ECO:0000259" key="1">
    <source>
        <dbReference type="Pfam" id="PF20703"/>
    </source>
</evidence>
<dbReference type="InterPro" id="IPR027417">
    <property type="entry name" value="P-loop_NTPase"/>
</dbReference>
<evidence type="ECO:0000313" key="2">
    <source>
        <dbReference type="EMBL" id="ANE50618.1"/>
    </source>
</evidence>
<protein>
    <recommendedName>
        <fullName evidence="1">Novel STAND NTPase 1 domain-containing protein</fullName>
    </recommendedName>
</protein>